<evidence type="ECO:0000313" key="2">
    <source>
        <dbReference type="WBParaSite" id="PDA_v2.g19189.t1"/>
    </source>
</evidence>
<organism evidence="1 2">
    <name type="scientific">Panagrolaimus davidi</name>
    <dbReference type="NCBI Taxonomy" id="227884"/>
    <lineage>
        <taxon>Eukaryota</taxon>
        <taxon>Metazoa</taxon>
        <taxon>Ecdysozoa</taxon>
        <taxon>Nematoda</taxon>
        <taxon>Chromadorea</taxon>
        <taxon>Rhabditida</taxon>
        <taxon>Tylenchina</taxon>
        <taxon>Panagrolaimomorpha</taxon>
        <taxon>Panagrolaimoidea</taxon>
        <taxon>Panagrolaimidae</taxon>
        <taxon>Panagrolaimus</taxon>
    </lineage>
</organism>
<keyword evidence="1" id="KW-1185">Reference proteome</keyword>
<dbReference type="AlphaFoldDB" id="A0A914PL62"/>
<dbReference type="Proteomes" id="UP000887578">
    <property type="component" value="Unplaced"/>
</dbReference>
<sequence>MVLLLPEENAELVDPTRTCGRADVVVNGEIDYERLNGKVLLVEGLLYFAGKWSFRNAGLTGISFEHSGFEVSPQFELWVSDHQNLSSVINRIVCSNLVDLKLCRMTIPFSDYKKLTGNKISSLDTDDVVVNDENGIKVGIDKLWKEVKNAKSVTHKFNDNESMHETAQKLAELSPFQNLDRLNLENIQDGFDLPAFYQFLNVMFLIF</sequence>
<name>A0A914PL62_9BILA</name>
<evidence type="ECO:0000313" key="1">
    <source>
        <dbReference type="Proteomes" id="UP000887578"/>
    </source>
</evidence>
<dbReference type="WBParaSite" id="PDA_v2.g19189.t1">
    <property type="protein sequence ID" value="PDA_v2.g19189.t1"/>
    <property type="gene ID" value="PDA_v2.g19189"/>
</dbReference>
<accession>A0A914PL62</accession>
<protein>
    <submittedName>
        <fullName evidence="2">Uncharacterized protein</fullName>
    </submittedName>
</protein>
<reference evidence="2" key="1">
    <citation type="submission" date="2022-11" db="UniProtKB">
        <authorList>
            <consortium name="WormBaseParasite"/>
        </authorList>
    </citation>
    <scope>IDENTIFICATION</scope>
</reference>
<proteinExistence type="predicted"/>